<dbReference type="SMART" id="SM00717">
    <property type="entry name" value="SANT"/>
    <property type="match status" value="1"/>
</dbReference>
<feature type="compositionally biased region" description="Basic and acidic residues" evidence="2">
    <location>
        <begin position="100"/>
        <end position="115"/>
    </location>
</feature>
<accession>A0A4Y2R8J6</accession>
<feature type="compositionally biased region" description="Low complexity" evidence="2">
    <location>
        <begin position="282"/>
        <end position="302"/>
    </location>
</feature>
<feature type="domain" description="Myb-like" evidence="3">
    <location>
        <begin position="8"/>
        <end position="66"/>
    </location>
</feature>
<dbReference type="InterPro" id="IPR006578">
    <property type="entry name" value="MADF-dom"/>
</dbReference>
<dbReference type="InterPro" id="IPR039353">
    <property type="entry name" value="TF_Adf1"/>
</dbReference>
<evidence type="ECO:0000259" key="3">
    <source>
        <dbReference type="PROSITE" id="PS50090"/>
    </source>
</evidence>
<dbReference type="Gene3D" id="1.10.10.60">
    <property type="entry name" value="Homeodomain-like"/>
    <property type="match status" value="1"/>
</dbReference>
<feature type="region of interest" description="Disordered" evidence="2">
    <location>
        <begin position="191"/>
        <end position="213"/>
    </location>
</feature>
<feature type="region of interest" description="Disordered" evidence="2">
    <location>
        <begin position="280"/>
        <end position="314"/>
    </location>
</feature>
<gene>
    <name evidence="5" type="ORF">AVEN_218915_1</name>
</gene>
<evidence type="ECO:0000259" key="4">
    <source>
        <dbReference type="PROSITE" id="PS51029"/>
    </source>
</evidence>
<proteinExistence type="predicted"/>
<dbReference type="GO" id="GO:0005634">
    <property type="term" value="C:nucleus"/>
    <property type="evidence" value="ECO:0007669"/>
    <property type="project" value="UniProtKB-SubCell"/>
</dbReference>
<dbReference type="OrthoDB" id="6437189at2759"/>
<sequence length="314" mass="35998">MSDGKVLFTVKEDEKLVKILKKFPCIYDASLPQYKDQSVKDNAWLEISECIERSVDDCKKRWRNIKDTYKKRQKKGKSTAGSRGKKWPLADSLTFLNKIDHKNESIPSRETHSQKDAMTGETAQLPSTSSTKDSQSQIVEEDIPTLKRNHTTKDAQSQSLKDILTFGRNHTTNNIESRGVEEIPTFERNHTTRDTQSQDMEGNISTFKRPSKRPRQNENIFDLMDSWGIEREKRDDDDVDLFFKSIACCVKKLKPDLINEAKMQFLQMVIDLENRNSLALNSPQGSSRSPSSYSHLESSSSSVDFTIKSEFNDT</sequence>
<dbReference type="EMBL" id="BGPR01016140">
    <property type="protein sequence ID" value="GBN71981.1"/>
    <property type="molecule type" value="Genomic_DNA"/>
</dbReference>
<dbReference type="Proteomes" id="UP000499080">
    <property type="component" value="Unassembled WGS sequence"/>
</dbReference>
<evidence type="ECO:0000313" key="5">
    <source>
        <dbReference type="EMBL" id="GBN71981.1"/>
    </source>
</evidence>
<feature type="compositionally biased region" description="Polar residues" evidence="2">
    <location>
        <begin position="194"/>
        <end position="208"/>
    </location>
</feature>
<dbReference type="CDD" id="cd00167">
    <property type="entry name" value="SANT"/>
    <property type="match status" value="1"/>
</dbReference>
<dbReference type="PANTHER" id="PTHR12243">
    <property type="entry name" value="MADF DOMAIN TRANSCRIPTION FACTOR"/>
    <property type="match status" value="1"/>
</dbReference>
<comment type="subcellular location">
    <subcellularLocation>
        <location evidence="1">Nucleus</location>
    </subcellularLocation>
</comment>
<dbReference type="InterPro" id="IPR009057">
    <property type="entry name" value="Homeodomain-like_sf"/>
</dbReference>
<dbReference type="GO" id="GO:0006357">
    <property type="term" value="P:regulation of transcription by RNA polymerase II"/>
    <property type="evidence" value="ECO:0007669"/>
    <property type="project" value="TreeGrafter"/>
</dbReference>
<dbReference type="AlphaFoldDB" id="A0A4Y2R8J6"/>
<keyword evidence="6" id="KW-1185">Reference proteome</keyword>
<protein>
    <recommendedName>
        <fullName evidence="7">MADF domain-containing protein</fullName>
    </recommendedName>
</protein>
<feature type="compositionally biased region" description="Polar residues" evidence="2">
    <location>
        <begin position="121"/>
        <end position="138"/>
    </location>
</feature>
<dbReference type="PROSITE" id="PS50090">
    <property type="entry name" value="MYB_LIKE"/>
    <property type="match status" value="1"/>
</dbReference>
<dbReference type="PANTHER" id="PTHR12243:SF67">
    <property type="entry name" value="COREPRESSOR OF PANGOLIN, ISOFORM A-RELATED"/>
    <property type="match status" value="1"/>
</dbReference>
<feature type="region of interest" description="Disordered" evidence="2">
    <location>
        <begin position="100"/>
        <end position="157"/>
    </location>
</feature>
<dbReference type="SMART" id="SM00595">
    <property type="entry name" value="MADF"/>
    <property type="match status" value="1"/>
</dbReference>
<feature type="domain" description="MADF" evidence="4">
    <location>
        <begin position="15"/>
        <end position="101"/>
    </location>
</feature>
<dbReference type="SUPFAM" id="SSF46689">
    <property type="entry name" value="Homeodomain-like"/>
    <property type="match status" value="1"/>
</dbReference>
<dbReference type="Pfam" id="PF10545">
    <property type="entry name" value="MADF_DNA_bdg"/>
    <property type="match status" value="1"/>
</dbReference>
<name>A0A4Y2R8J6_ARAVE</name>
<dbReference type="PROSITE" id="PS51029">
    <property type="entry name" value="MADF"/>
    <property type="match status" value="1"/>
</dbReference>
<evidence type="ECO:0000256" key="1">
    <source>
        <dbReference type="ARBA" id="ARBA00004123"/>
    </source>
</evidence>
<evidence type="ECO:0000313" key="6">
    <source>
        <dbReference type="Proteomes" id="UP000499080"/>
    </source>
</evidence>
<organism evidence="5 6">
    <name type="scientific">Araneus ventricosus</name>
    <name type="common">Orbweaver spider</name>
    <name type="synonym">Epeira ventricosa</name>
    <dbReference type="NCBI Taxonomy" id="182803"/>
    <lineage>
        <taxon>Eukaryota</taxon>
        <taxon>Metazoa</taxon>
        <taxon>Ecdysozoa</taxon>
        <taxon>Arthropoda</taxon>
        <taxon>Chelicerata</taxon>
        <taxon>Arachnida</taxon>
        <taxon>Araneae</taxon>
        <taxon>Araneomorphae</taxon>
        <taxon>Entelegynae</taxon>
        <taxon>Araneoidea</taxon>
        <taxon>Araneidae</taxon>
        <taxon>Araneus</taxon>
    </lineage>
</organism>
<dbReference type="GO" id="GO:0005667">
    <property type="term" value="C:transcription regulator complex"/>
    <property type="evidence" value="ECO:0007669"/>
    <property type="project" value="TreeGrafter"/>
</dbReference>
<evidence type="ECO:0000256" key="2">
    <source>
        <dbReference type="SAM" id="MobiDB-lite"/>
    </source>
</evidence>
<comment type="caution">
    <text evidence="5">The sequence shown here is derived from an EMBL/GenBank/DDBJ whole genome shotgun (WGS) entry which is preliminary data.</text>
</comment>
<reference evidence="5 6" key="1">
    <citation type="journal article" date="2019" name="Sci. Rep.">
        <title>Orb-weaving spider Araneus ventricosus genome elucidates the spidroin gene catalogue.</title>
        <authorList>
            <person name="Kono N."/>
            <person name="Nakamura H."/>
            <person name="Ohtoshi R."/>
            <person name="Moran D.A.P."/>
            <person name="Shinohara A."/>
            <person name="Yoshida Y."/>
            <person name="Fujiwara M."/>
            <person name="Mori M."/>
            <person name="Tomita M."/>
            <person name="Arakawa K."/>
        </authorList>
    </citation>
    <scope>NUCLEOTIDE SEQUENCE [LARGE SCALE GENOMIC DNA]</scope>
</reference>
<evidence type="ECO:0008006" key="7">
    <source>
        <dbReference type="Google" id="ProtNLM"/>
    </source>
</evidence>
<dbReference type="InterPro" id="IPR001005">
    <property type="entry name" value="SANT/Myb"/>
</dbReference>